<keyword evidence="1" id="KW-0812">Transmembrane</keyword>
<evidence type="ECO:0000313" key="2">
    <source>
        <dbReference type="EMBL" id="SDA40357.1"/>
    </source>
</evidence>
<organism evidence="2 3">
    <name type="scientific">Mesorhizobium qingshengii</name>
    <dbReference type="NCBI Taxonomy" id="1165689"/>
    <lineage>
        <taxon>Bacteria</taxon>
        <taxon>Pseudomonadati</taxon>
        <taxon>Pseudomonadota</taxon>
        <taxon>Alphaproteobacteria</taxon>
        <taxon>Hyphomicrobiales</taxon>
        <taxon>Phyllobacteriaceae</taxon>
        <taxon>Mesorhizobium</taxon>
    </lineage>
</organism>
<evidence type="ECO:0000313" key="3">
    <source>
        <dbReference type="Proteomes" id="UP000198588"/>
    </source>
</evidence>
<evidence type="ECO:0000256" key="1">
    <source>
        <dbReference type="SAM" id="Phobius"/>
    </source>
</evidence>
<dbReference type="EMBL" id="FMXM01000002">
    <property type="protein sequence ID" value="SDA40357.1"/>
    <property type="molecule type" value="Genomic_DNA"/>
</dbReference>
<accession>A0A1G5V522</accession>
<reference evidence="2 3" key="1">
    <citation type="submission" date="2016-10" db="EMBL/GenBank/DDBJ databases">
        <authorList>
            <person name="de Groot N.N."/>
        </authorList>
    </citation>
    <scope>NUCLEOTIDE SEQUENCE [LARGE SCALE GENOMIC DNA]</scope>
    <source>
        <strain evidence="2 3">CGMCC 1.12097</strain>
    </source>
</reference>
<dbReference type="AlphaFoldDB" id="A0A1G5V522"/>
<gene>
    <name evidence="2" type="ORF">SAMN02927914_00230</name>
</gene>
<dbReference type="Proteomes" id="UP000198588">
    <property type="component" value="Unassembled WGS sequence"/>
</dbReference>
<name>A0A1G5V522_9HYPH</name>
<keyword evidence="1" id="KW-0472">Membrane</keyword>
<keyword evidence="1" id="KW-1133">Transmembrane helix</keyword>
<sequence length="52" mass="5445">MDTVFDDLAEALTAPRTDGWRPVRLFALDLATKLFLGLALGLGIGIGMAIAG</sequence>
<proteinExistence type="predicted"/>
<protein>
    <submittedName>
        <fullName evidence="2">Uncharacterized protein</fullName>
    </submittedName>
</protein>
<feature type="transmembrane region" description="Helical" evidence="1">
    <location>
        <begin position="30"/>
        <end position="51"/>
    </location>
</feature>